<evidence type="ECO:0000256" key="5">
    <source>
        <dbReference type="ARBA" id="ARBA00023186"/>
    </source>
</evidence>
<evidence type="ECO:0000256" key="1">
    <source>
        <dbReference type="ARBA" id="ARBA00004123"/>
    </source>
</evidence>
<dbReference type="Proteomes" id="UP000002051">
    <property type="component" value="Chromosome 2"/>
</dbReference>
<keyword evidence="11" id="KW-1185">Reference proteome</keyword>
<dbReference type="GO" id="GO:0042393">
    <property type="term" value="F:histone binding"/>
    <property type="evidence" value="ECO:0000318"/>
    <property type="project" value="GO_Central"/>
</dbReference>
<feature type="compositionally biased region" description="Acidic residues" evidence="8">
    <location>
        <begin position="296"/>
        <end position="317"/>
    </location>
</feature>
<name>A0A072VH65_MEDTR</name>
<gene>
    <name evidence="9" type="ordered locus">MTR_2g039697</name>
</gene>
<dbReference type="Gene3D" id="3.30.1120.90">
    <property type="entry name" value="Nucleosome assembly protein"/>
    <property type="match status" value="1"/>
</dbReference>
<dbReference type="GO" id="GO:0003682">
    <property type="term" value="F:chromatin binding"/>
    <property type="evidence" value="ECO:0000318"/>
    <property type="project" value="GO_Central"/>
</dbReference>
<keyword evidence="5" id="KW-0143">Chaperone</keyword>
<keyword evidence="4" id="KW-0963">Cytoplasm</keyword>
<reference evidence="9 11" key="2">
    <citation type="journal article" date="2014" name="BMC Genomics">
        <title>An improved genome release (version Mt4.0) for the model legume Medicago truncatula.</title>
        <authorList>
            <person name="Tang H."/>
            <person name="Krishnakumar V."/>
            <person name="Bidwell S."/>
            <person name="Rosen B."/>
            <person name="Chan A."/>
            <person name="Zhou S."/>
            <person name="Gentzbittel L."/>
            <person name="Childs K.L."/>
            <person name="Yandell M."/>
            <person name="Gundlach H."/>
            <person name="Mayer K.F."/>
            <person name="Schwartz D.C."/>
            <person name="Town C.D."/>
        </authorList>
    </citation>
    <scope>GENOME REANNOTATION</scope>
    <source>
        <strain evidence="9">A17</strain>
        <strain evidence="10 11">cv. Jemalong A17</strain>
    </source>
</reference>
<dbReference type="GO" id="GO:0000785">
    <property type="term" value="C:chromatin"/>
    <property type="evidence" value="ECO:0000318"/>
    <property type="project" value="GO_Central"/>
</dbReference>
<dbReference type="Pfam" id="PF00956">
    <property type="entry name" value="NAP"/>
    <property type="match status" value="1"/>
</dbReference>
<dbReference type="GO" id="GO:0005737">
    <property type="term" value="C:cytoplasm"/>
    <property type="evidence" value="ECO:0007669"/>
    <property type="project" value="UniProtKB-SubCell"/>
</dbReference>
<dbReference type="STRING" id="3880.A0A072VH65"/>
<feature type="region of interest" description="Disordered" evidence="8">
    <location>
        <begin position="295"/>
        <end position="317"/>
    </location>
</feature>
<dbReference type="AlphaFoldDB" id="A0A072VH65"/>
<dbReference type="GO" id="GO:0005634">
    <property type="term" value="C:nucleus"/>
    <property type="evidence" value="ECO:0000318"/>
    <property type="project" value="GO_Central"/>
</dbReference>
<comment type="subcellular location">
    <subcellularLocation>
        <location evidence="2">Cytoplasm</location>
    </subcellularLocation>
    <subcellularLocation>
        <location evidence="1">Nucleus</location>
    </subcellularLocation>
</comment>
<evidence type="ECO:0000256" key="4">
    <source>
        <dbReference type="ARBA" id="ARBA00022490"/>
    </source>
</evidence>
<evidence type="ECO:0000256" key="7">
    <source>
        <dbReference type="RuleBase" id="RU003876"/>
    </source>
</evidence>
<evidence type="ECO:0000256" key="3">
    <source>
        <dbReference type="ARBA" id="ARBA00009947"/>
    </source>
</evidence>
<dbReference type="PaxDb" id="3880-AES65458"/>
<dbReference type="FunFam" id="3.30.1120.90:FF:000005">
    <property type="entry name" value="Nucleosome assembly protein11"/>
    <property type="match status" value="1"/>
</dbReference>
<dbReference type="eggNOG" id="KOG1507">
    <property type="taxonomic scope" value="Eukaryota"/>
</dbReference>
<dbReference type="GO" id="GO:0006334">
    <property type="term" value="P:nucleosome assembly"/>
    <property type="evidence" value="ECO:0000318"/>
    <property type="project" value="GO_Central"/>
</dbReference>
<evidence type="ECO:0000256" key="2">
    <source>
        <dbReference type="ARBA" id="ARBA00004496"/>
    </source>
</evidence>
<comment type="similarity">
    <text evidence="3 7">Belongs to the nucleosome assembly protein (NAP) family.</text>
</comment>
<dbReference type="FunFam" id="1.20.5.1500:FF:000001">
    <property type="entry name" value="Nucleosome assembly protein 1-like 1"/>
    <property type="match status" value="1"/>
</dbReference>
<evidence type="ECO:0000313" key="11">
    <source>
        <dbReference type="Proteomes" id="UP000002051"/>
    </source>
</evidence>
<protein>
    <submittedName>
        <fullName evidence="9">Nucleosome assembly protein</fullName>
    </submittedName>
</protein>
<sequence>MANDNNNQMPSLEYPSVQDGGARVDLGEYFKNRIQDLAGQFSRVMGYLSLSPNPKKRVDFLRVIQREHDELKEKFLEERAALEAKYQLLYQPLFAKRYEIVNGLAEVEGVAMGTATDTAEEKGVPCFWLVALKNNEVVADVITDRDEEALKYLKDIKYTKMVEPLGFKLEFFFDPNPYFSNTVLTKTYHMLDEDEPLLERAFGTVINWLPEKSLTKIANEKQKNDLKNVEPVIDTPPCESFFNFFDPPEIPENDVDIDEDACYELQDVMERDYDIGSTIRDKIIPHAVVWFTGEAVDGEGDEDDDMYDDLDDGEVCP</sequence>
<reference evidence="9 11" key="1">
    <citation type="journal article" date="2011" name="Nature">
        <title>The Medicago genome provides insight into the evolution of rhizobial symbioses.</title>
        <authorList>
            <person name="Young N.D."/>
            <person name="Debelle F."/>
            <person name="Oldroyd G.E."/>
            <person name="Geurts R."/>
            <person name="Cannon S.B."/>
            <person name="Udvardi M.K."/>
            <person name="Benedito V.A."/>
            <person name="Mayer K.F."/>
            <person name="Gouzy J."/>
            <person name="Schoof H."/>
            <person name="Van de Peer Y."/>
            <person name="Proost S."/>
            <person name="Cook D.R."/>
            <person name="Meyers B.C."/>
            <person name="Spannagl M."/>
            <person name="Cheung F."/>
            <person name="De Mita S."/>
            <person name="Krishnakumar V."/>
            <person name="Gundlach H."/>
            <person name="Zhou S."/>
            <person name="Mudge J."/>
            <person name="Bharti A.K."/>
            <person name="Murray J.D."/>
            <person name="Naoumkina M.A."/>
            <person name="Rosen B."/>
            <person name="Silverstein K.A."/>
            <person name="Tang H."/>
            <person name="Rombauts S."/>
            <person name="Zhao P.X."/>
            <person name="Zhou P."/>
            <person name="Barbe V."/>
            <person name="Bardou P."/>
            <person name="Bechner M."/>
            <person name="Bellec A."/>
            <person name="Berger A."/>
            <person name="Berges H."/>
            <person name="Bidwell S."/>
            <person name="Bisseling T."/>
            <person name="Choisne N."/>
            <person name="Couloux A."/>
            <person name="Denny R."/>
            <person name="Deshpande S."/>
            <person name="Dai X."/>
            <person name="Doyle J.J."/>
            <person name="Dudez A.M."/>
            <person name="Farmer A.D."/>
            <person name="Fouteau S."/>
            <person name="Franken C."/>
            <person name="Gibelin C."/>
            <person name="Gish J."/>
            <person name="Goldstein S."/>
            <person name="Gonzalez A.J."/>
            <person name="Green P.J."/>
            <person name="Hallab A."/>
            <person name="Hartog M."/>
            <person name="Hua A."/>
            <person name="Humphray S.J."/>
            <person name="Jeong D.H."/>
            <person name="Jing Y."/>
            <person name="Jocker A."/>
            <person name="Kenton S.M."/>
            <person name="Kim D.J."/>
            <person name="Klee K."/>
            <person name="Lai H."/>
            <person name="Lang C."/>
            <person name="Lin S."/>
            <person name="Macmil S.L."/>
            <person name="Magdelenat G."/>
            <person name="Matthews L."/>
            <person name="McCorrison J."/>
            <person name="Monaghan E.L."/>
            <person name="Mun J.H."/>
            <person name="Najar F.Z."/>
            <person name="Nicholson C."/>
            <person name="Noirot C."/>
            <person name="O'Bleness M."/>
            <person name="Paule C.R."/>
            <person name="Poulain J."/>
            <person name="Prion F."/>
            <person name="Qin B."/>
            <person name="Qu C."/>
            <person name="Retzel E.F."/>
            <person name="Riddle C."/>
            <person name="Sallet E."/>
            <person name="Samain S."/>
            <person name="Samson N."/>
            <person name="Sanders I."/>
            <person name="Saurat O."/>
            <person name="Scarpelli C."/>
            <person name="Schiex T."/>
            <person name="Segurens B."/>
            <person name="Severin A.J."/>
            <person name="Sherrier D.J."/>
            <person name="Shi R."/>
            <person name="Sims S."/>
            <person name="Singer S.R."/>
            <person name="Sinharoy S."/>
            <person name="Sterck L."/>
            <person name="Viollet A."/>
            <person name="Wang B.B."/>
            <person name="Wang K."/>
            <person name="Wang M."/>
            <person name="Wang X."/>
            <person name="Warfsmann J."/>
            <person name="Weissenbach J."/>
            <person name="White D.D."/>
            <person name="White J.D."/>
            <person name="Wiley G.B."/>
            <person name="Wincker P."/>
            <person name="Xing Y."/>
            <person name="Yang L."/>
            <person name="Yao Z."/>
            <person name="Ying F."/>
            <person name="Zhai J."/>
            <person name="Zhou L."/>
            <person name="Zuber A."/>
            <person name="Denarie J."/>
            <person name="Dixon R.A."/>
            <person name="May G.D."/>
            <person name="Schwartz D.C."/>
            <person name="Rogers J."/>
            <person name="Quetier F."/>
            <person name="Town C.D."/>
            <person name="Roe B.A."/>
        </authorList>
    </citation>
    <scope>NUCLEOTIDE SEQUENCE [LARGE SCALE GENOMIC DNA]</scope>
    <source>
        <strain evidence="9">A17</strain>
        <strain evidence="10 11">cv. Jemalong A17</strain>
    </source>
</reference>
<evidence type="ECO:0000256" key="8">
    <source>
        <dbReference type="SAM" id="MobiDB-lite"/>
    </source>
</evidence>
<dbReference type="EnsemblPlants" id="KEH37485">
    <property type="protein sequence ID" value="KEH37485"/>
    <property type="gene ID" value="MTR_2g039697"/>
</dbReference>
<dbReference type="Gene3D" id="1.20.5.1500">
    <property type="match status" value="1"/>
</dbReference>
<accession>A0A072VH65</accession>
<evidence type="ECO:0000256" key="6">
    <source>
        <dbReference type="ARBA" id="ARBA00023242"/>
    </source>
</evidence>
<dbReference type="InterPro" id="IPR002164">
    <property type="entry name" value="NAP_family"/>
</dbReference>
<dbReference type="EMBL" id="CM001218">
    <property type="protein sequence ID" value="KEH37485.1"/>
    <property type="molecule type" value="Genomic_DNA"/>
</dbReference>
<dbReference type="InterPro" id="IPR037231">
    <property type="entry name" value="NAP-like_sf"/>
</dbReference>
<dbReference type="GO" id="GO:0000724">
    <property type="term" value="P:double-strand break repair via homologous recombination"/>
    <property type="evidence" value="ECO:0007669"/>
    <property type="project" value="UniProtKB-ARBA"/>
</dbReference>
<evidence type="ECO:0000313" key="10">
    <source>
        <dbReference type="EnsemblPlants" id="KEH37485"/>
    </source>
</evidence>
<evidence type="ECO:0000313" key="9">
    <source>
        <dbReference type="EMBL" id="KEH37485.1"/>
    </source>
</evidence>
<keyword evidence="6" id="KW-0539">Nucleus</keyword>
<dbReference type="PANTHER" id="PTHR11875">
    <property type="entry name" value="TESTIS-SPECIFIC Y-ENCODED PROTEIN"/>
    <property type="match status" value="1"/>
</dbReference>
<proteinExistence type="inferred from homology"/>
<dbReference type="GO" id="GO:0016444">
    <property type="term" value="P:somatic cell DNA recombination"/>
    <property type="evidence" value="ECO:0000318"/>
    <property type="project" value="GO_Central"/>
</dbReference>
<reference evidence="10" key="3">
    <citation type="submission" date="2015-04" db="UniProtKB">
        <authorList>
            <consortium name="EnsemblPlants"/>
        </authorList>
    </citation>
    <scope>IDENTIFICATION</scope>
    <source>
        <strain evidence="10">cv. Jemalong A17</strain>
    </source>
</reference>
<dbReference type="HOGENOM" id="CLU_038841_4_0_1"/>
<dbReference type="SUPFAM" id="SSF143113">
    <property type="entry name" value="NAP-like"/>
    <property type="match status" value="1"/>
</dbReference>
<organism evidence="9 11">
    <name type="scientific">Medicago truncatula</name>
    <name type="common">Barrel medic</name>
    <name type="synonym">Medicago tribuloides</name>
    <dbReference type="NCBI Taxonomy" id="3880"/>
    <lineage>
        <taxon>Eukaryota</taxon>
        <taxon>Viridiplantae</taxon>
        <taxon>Streptophyta</taxon>
        <taxon>Embryophyta</taxon>
        <taxon>Tracheophyta</taxon>
        <taxon>Spermatophyta</taxon>
        <taxon>Magnoliopsida</taxon>
        <taxon>eudicotyledons</taxon>
        <taxon>Gunneridae</taxon>
        <taxon>Pentapetalae</taxon>
        <taxon>rosids</taxon>
        <taxon>fabids</taxon>
        <taxon>Fabales</taxon>
        <taxon>Fabaceae</taxon>
        <taxon>Papilionoideae</taxon>
        <taxon>50 kb inversion clade</taxon>
        <taxon>NPAAA clade</taxon>
        <taxon>Hologalegina</taxon>
        <taxon>IRL clade</taxon>
        <taxon>Trifolieae</taxon>
        <taxon>Medicago</taxon>
    </lineage>
</organism>